<dbReference type="Proteomes" id="UP001595923">
    <property type="component" value="Unassembled WGS sequence"/>
</dbReference>
<evidence type="ECO:0000313" key="3">
    <source>
        <dbReference type="Proteomes" id="UP001595923"/>
    </source>
</evidence>
<protein>
    <recommendedName>
        <fullName evidence="4">LPXTG cell wall anchor domain-containing protein</fullName>
    </recommendedName>
</protein>
<name>A0ABV9DYI9_9ACTN</name>
<keyword evidence="1" id="KW-1133">Transmembrane helix</keyword>
<proteinExistence type="predicted"/>
<evidence type="ECO:0000313" key="2">
    <source>
        <dbReference type="EMBL" id="MFC4563846.1"/>
    </source>
</evidence>
<keyword evidence="1" id="KW-0472">Membrane</keyword>
<keyword evidence="1" id="KW-0812">Transmembrane</keyword>
<reference evidence="3" key="1">
    <citation type="journal article" date="2019" name="Int. J. Syst. Evol. Microbiol.">
        <title>The Global Catalogue of Microorganisms (GCM) 10K type strain sequencing project: providing services to taxonomists for standard genome sequencing and annotation.</title>
        <authorList>
            <consortium name="The Broad Institute Genomics Platform"/>
            <consortium name="The Broad Institute Genome Sequencing Center for Infectious Disease"/>
            <person name="Wu L."/>
            <person name="Ma J."/>
        </authorList>
    </citation>
    <scope>NUCLEOTIDE SEQUENCE [LARGE SCALE GENOMIC DNA]</scope>
    <source>
        <strain evidence="3">XZYJ18</strain>
    </source>
</reference>
<feature type="transmembrane region" description="Helical" evidence="1">
    <location>
        <begin position="26"/>
        <end position="45"/>
    </location>
</feature>
<comment type="caution">
    <text evidence="2">The sequence shown here is derived from an EMBL/GenBank/DDBJ whole genome shotgun (WGS) entry which is preliminary data.</text>
</comment>
<dbReference type="EMBL" id="JBHSFQ010000018">
    <property type="protein sequence ID" value="MFC4563846.1"/>
    <property type="molecule type" value="Genomic_DNA"/>
</dbReference>
<organism evidence="2 3">
    <name type="scientific">Nocardiopsis mangrovi</name>
    <dbReference type="NCBI Taxonomy" id="1179818"/>
    <lineage>
        <taxon>Bacteria</taxon>
        <taxon>Bacillati</taxon>
        <taxon>Actinomycetota</taxon>
        <taxon>Actinomycetes</taxon>
        <taxon>Streptosporangiales</taxon>
        <taxon>Nocardiopsidaceae</taxon>
        <taxon>Nocardiopsis</taxon>
    </lineage>
</organism>
<gene>
    <name evidence="2" type="ORF">ACFO4E_18460</name>
</gene>
<accession>A0ABV9DYI9</accession>
<dbReference type="RefSeq" id="WP_378576461.1">
    <property type="nucleotide sequence ID" value="NZ_JBHSFQ010000018.1"/>
</dbReference>
<evidence type="ECO:0000256" key="1">
    <source>
        <dbReference type="SAM" id="Phobius"/>
    </source>
</evidence>
<keyword evidence="3" id="KW-1185">Reference proteome</keyword>
<evidence type="ECO:0008006" key="4">
    <source>
        <dbReference type="Google" id="ProtNLM"/>
    </source>
</evidence>
<sequence>MLQLIAILLVIWLVLTLIGIVFKGLIWLAVIGVILFVATALWGWWQKQKSS</sequence>